<reference evidence="3 4" key="1">
    <citation type="journal article" date="2014" name="PLoS Genet.">
        <title>Phylogenetically driven sequencing of extremely halophilic archaea reveals strategies for static and dynamic osmo-response.</title>
        <authorList>
            <person name="Becker E.A."/>
            <person name="Seitzer P.M."/>
            <person name="Tritt A."/>
            <person name="Larsen D."/>
            <person name="Krusor M."/>
            <person name="Yao A.I."/>
            <person name="Wu D."/>
            <person name="Madern D."/>
            <person name="Eisen J.A."/>
            <person name="Darling A.E."/>
            <person name="Facciotti M.T."/>
        </authorList>
    </citation>
    <scope>NUCLEOTIDE SEQUENCE [LARGE SCALE GENOMIC DNA]</scope>
    <source>
        <strain evidence="3 4">JCM 10879</strain>
    </source>
</reference>
<evidence type="ECO:0000313" key="3">
    <source>
        <dbReference type="EMBL" id="EMA42923.1"/>
    </source>
</evidence>
<dbReference type="Pfam" id="PF08461">
    <property type="entry name" value="WHD_RNase_R"/>
    <property type="match status" value="1"/>
</dbReference>
<proteinExistence type="predicted"/>
<dbReference type="OrthoDB" id="358798at2157"/>
<dbReference type="Gene3D" id="3.30.70.1360">
    <property type="entry name" value="mj0159-like"/>
    <property type="match status" value="1"/>
</dbReference>
<accession>M0MC62</accession>
<dbReference type="STRING" id="1227454.C446_03716"/>
<dbReference type="InterPro" id="IPR002846">
    <property type="entry name" value="NRD"/>
</dbReference>
<name>M0MC62_9EURY</name>
<dbReference type="InterPro" id="IPR038982">
    <property type="entry name" value="NrpR"/>
</dbReference>
<keyword evidence="4" id="KW-1185">Reference proteome</keyword>
<dbReference type="Proteomes" id="UP000011607">
    <property type="component" value="Unassembled WGS sequence"/>
</dbReference>
<gene>
    <name evidence="3" type="ORF">C446_03716</name>
</gene>
<dbReference type="RefSeq" id="WP_006671703.1">
    <property type="nucleotide sequence ID" value="NZ_AOMA01000048.1"/>
</dbReference>
<dbReference type="eggNOG" id="arCOG02710">
    <property type="taxonomic scope" value="Archaea"/>
</dbReference>
<dbReference type="SUPFAM" id="SSF46785">
    <property type="entry name" value="Winged helix' DNA-binding domain"/>
    <property type="match status" value="1"/>
</dbReference>
<organism evidence="3 4">
    <name type="scientific">Halobiforma nitratireducens JCM 10879</name>
    <dbReference type="NCBI Taxonomy" id="1227454"/>
    <lineage>
        <taxon>Archaea</taxon>
        <taxon>Methanobacteriati</taxon>
        <taxon>Methanobacteriota</taxon>
        <taxon>Stenosarchaea group</taxon>
        <taxon>Halobacteria</taxon>
        <taxon>Halobacteriales</taxon>
        <taxon>Natrialbaceae</taxon>
        <taxon>Halobiforma</taxon>
    </lineage>
</organism>
<dbReference type="PATRIC" id="fig|1227454.3.peg.721"/>
<dbReference type="InterPro" id="IPR036984">
    <property type="entry name" value="NrpR_dom_sf"/>
</dbReference>
<sequence>MTSDPDRRTYDVLRLLSAHEPIGSVHLTEHLRERGYSVTERTVRLTLAELDEEGLTEKAGSRGRRLTEAGHAELERGGVAGRTERLRERLLELTSHVTYDPGSDEGDLVVGTVTVPAAERDRLEELLTRIDESPMGPVRVSVRPVGGEEDADRLEVAVPSSVTIDGVLLSRGIDADLEASGVIEYHAAPDPEIVPYDDLDPATDGGAVLRFTDVIGDERATLDIVSLLIEAGRTDVAGALADERGLLVADALEFPLSRYETVTDVAGETRDRLGGVLDHRRPRETGPFPWGEPGWTSGTLTYAGAAGCVVARCVEAGIADEWRMLDSVRSVSTLEDGPSSGTY</sequence>
<dbReference type="InterPro" id="IPR013668">
    <property type="entry name" value="RNase_R_HTH_12"/>
</dbReference>
<evidence type="ECO:0000259" key="2">
    <source>
        <dbReference type="Pfam" id="PF08461"/>
    </source>
</evidence>
<dbReference type="EMBL" id="AOMA01000048">
    <property type="protein sequence ID" value="EMA42923.1"/>
    <property type="molecule type" value="Genomic_DNA"/>
</dbReference>
<dbReference type="PANTHER" id="PTHR41964:SF1">
    <property type="entry name" value="GLOBAL NITROGEN REGULATOR NRPR"/>
    <property type="match status" value="1"/>
</dbReference>
<dbReference type="InterPro" id="IPR036388">
    <property type="entry name" value="WH-like_DNA-bd_sf"/>
</dbReference>
<dbReference type="PANTHER" id="PTHR41964">
    <property type="entry name" value="GLOBAL NITROGEN REGULATOR NRPR"/>
    <property type="match status" value="1"/>
</dbReference>
<dbReference type="Pfam" id="PF01995">
    <property type="entry name" value="NRD1_2"/>
    <property type="match status" value="2"/>
</dbReference>
<protein>
    <submittedName>
        <fullName evidence="3">Ribonuclease R</fullName>
    </submittedName>
</protein>
<dbReference type="InterPro" id="IPR036390">
    <property type="entry name" value="WH_DNA-bd_sf"/>
</dbReference>
<feature type="domain" description="NrpR regulatory" evidence="1">
    <location>
        <begin position="88"/>
        <end position="186"/>
    </location>
</feature>
<evidence type="ECO:0000313" key="4">
    <source>
        <dbReference type="Proteomes" id="UP000011607"/>
    </source>
</evidence>
<evidence type="ECO:0000259" key="1">
    <source>
        <dbReference type="Pfam" id="PF01995"/>
    </source>
</evidence>
<feature type="domain" description="NrpR regulatory" evidence="1">
    <location>
        <begin position="207"/>
        <end position="332"/>
    </location>
</feature>
<dbReference type="Gene3D" id="1.10.10.10">
    <property type="entry name" value="Winged helix-like DNA-binding domain superfamily/Winged helix DNA-binding domain"/>
    <property type="match status" value="1"/>
</dbReference>
<dbReference type="AlphaFoldDB" id="M0MC62"/>
<feature type="domain" description="Ribonuclease R winged-helix" evidence="2">
    <location>
        <begin position="12"/>
        <end position="74"/>
    </location>
</feature>
<comment type="caution">
    <text evidence="3">The sequence shown here is derived from an EMBL/GenBank/DDBJ whole genome shotgun (WGS) entry which is preliminary data.</text>
</comment>